<dbReference type="EMBL" id="FOGI01000002">
    <property type="protein sequence ID" value="SER25628.1"/>
    <property type="molecule type" value="Genomic_DNA"/>
</dbReference>
<evidence type="ECO:0000313" key="2">
    <source>
        <dbReference type="Proteomes" id="UP000199051"/>
    </source>
</evidence>
<accession>A0A1H9MPR4</accession>
<sequence length="300" mass="33384">MNTQTRRLLRTGPFEVALDTAIEASGLTLDRLCRRLSDRGITVSRTAISYWRSGRSRPERAESLVALGVLEEVLGLPSSSLVALLGGRRPRGGATSRPPGTLSRRELWPSCGRLLTGLDAAPDGQLDYLGVNDLLVVDDRTGERRQRIRLVVRATADRVDRCVVCHETDDPDFTAPTLLGATFARLGRARHDPTTRSLVAEFLFDRPLNRGEDAVVEYDLRLPQGQPIDHIYRRFPRPVGLYTMQLRFLGVPPARVRRYDRVGLRGPEQHVEDLWIGAAGTTALVIPAVRPGTVGVRWER</sequence>
<proteinExistence type="predicted"/>
<dbReference type="AlphaFoldDB" id="A0A1H9MPR4"/>
<keyword evidence="2" id="KW-1185">Reference proteome</keyword>
<evidence type="ECO:0008006" key="3">
    <source>
        <dbReference type="Google" id="ProtNLM"/>
    </source>
</evidence>
<evidence type="ECO:0000313" key="1">
    <source>
        <dbReference type="EMBL" id="SER25628.1"/>
    </source>
</evidence>
<dbReference type="RefSeq" id="WP_092775200.1">
    <property type="nucleotide sequence ID" value="NZ_FOGI01000002.1"/>
</dbReference>
<gene>
    <name evidence="1" type="ORF">SAMN04487818_102269</name>
</gene>
<organism evidence="1 2">
    <name type="scientific">Actinokineospora terrae</name>
    <dbReference type="NCBI Taxonomy" id="155974"/>
    <lineage>
        <taxon>Bacteria</taxon>
        <taxon>Bacillati</taxon>
        <taxon>Actinomycetota</taxon>
        <taxon>Actinomycetes</taxon>
        <taxon>Pseudonocardiales</taxon>
        <taxon>Pseudonocardiaceae</taxon>
        <taxon>Actinokineospora</taxon>
    </lineage>
</organism>
<dbReference type="STRING" id="155974.SAMN04487818_102269"/>
<name>A0A1H9MPR4_9PSEU</name>
<protein>
    <recommendedName>
        <fullName evidence="3">PE-PGRS family protein</fullName>
    </recommendedName>
</protein>
<reference evidence="2" key="1">
    <citation type="submission" date="2016-10" db="EMBL/GenBank/DDBJ databases">
        <authorList>
            <person name="Varghese N."/>
            <person name="Submissions S."/>
        </authorList>
    </citation>
    <scope>NUCLEOTIDE SEQUENCE [LARGE SCALE GENOMIC DNA]</scope>
    <source>
        <strain evidence="2">DSM 44260</strain>
    </source>
</reference>
<dbReference type="Proteomes" id="UP000199051">
    <property type="component" value="Unassembled WGS sequence"/>
</dbReference>